<dbReference type="Pfam" id="PF02023">
    <property type="entry name" value="SCAN"/>
    <property type="match status" value="1"/>
</dbReference>
<dbReference type="SMART" id="SM00431">
    <property type="entry name" value="SCAN"/>
    <property type="match status" value="1"/>
</dbReference>
<dbReference type="Proteomes" id="UP000007648">
    <property type="component" value="Unassembled WGS sequence"/>
</dbReference>
<dbReference type="CDD" id="cd07936">
    <property type="entry name" value="SCAN"/>
    <property type="match status" value="1"/>
</dbReference>
<feature type="domain" description="KRAB" evidence="6">
    <location>
        <begin position="196"/>
        <end position="267"/>
    </location>
</feature>
<dbReference type="SMART" id="SM00349">
    <property type="entry name" value="KRAB"/>
    <property type="match status" value="1"/>
</dbReference>
<reference evidence="7" key="2">
    <citation type="submission" date="2025-08" db="UniProtKB">
        <authorList>
            <consortium name="Ensembl"/>
        </authorList>
    </citation>
    <scope>IDENTIFICATION</scope>
</reference>
<keyword evidence="1" id="KW-0805">Transcription regulation</keyword>
<organism evidence="7 8">
    <name type="scientific">Sarcophilus harrisii</name>
    <name type="common">Tasmanian devil</name>
    <name type="synonym">Sarcophilus laniarius</name>
    <dbReference type="NCBI Taxonomy" id="9305"/>
    <lineage>
        <taxon>Eukaryota</taxon>
        <taxon>Metazoa</taxon>
        <taxon>Chordata</taxon>
        <taxon>Craniata</taxon>
        <taxon>Vertebrata</taxon>
        <taxon>Euteleostomi</taxon>
        <taxon>Mammalia</taxon>
        <taxon>Metatheria</taxon>
        <taxon>Dasyuromorphia</taxon>
        <taxon>Dasyuridae</taxon>
        <taxon>Sarcophilus</taxon>
    </lineage>
</organism>
<evidence type="ECO:0000256" key="2">
    <source>
        <dbReference type="ARBA" id="ARBA00023125"/>
    </source>
</evidence>
<dbReference type="SUPFAM" id="SSF47353">
    <property type="entry name" value="Retrovirus capsid dimerization domain-like"/>
    <property type="match status" value="1"/>
</dbReference>
<gene>
    <name evidence="7" type="primary">LOC100920881</name>
</gene>
<dbReference type="FunFam" id="1.10.4020.10:FF:000001">
    <property type="entry name" value="zinc finger protein 263 isoform X1"/>
    <property type="match status" value="1"/>
</dbReference>
<dbReference type="PROSITE" id="PS50804">
    <property type="entry name" value="SCAN_BOX"/>
    <property type="match status" value="1"/>
</dbReference>
<protein>
    <submittedName>
        <fullName evidence="7">Uncharacterized protein</fullName>
    </submittedName>
</protein>
<dbReference type="Gene3D" id="6.10.140.140">
    <property type="match status" value="1"/>
</dbReference>
<reference evidence="7" key="3">
    <citation type="submission" date="2025-09" db="UniProtKB">
        <authorList>
            <consortium name="Ensembl"/>
        </authorList>
    </citation>
    <scope>IDENTIFICATION</scope>
</reference>
<dbReference type="GO" id="GO:0006355">
    <property type="term" value="P:regulation of DNA-templated transcription"/>
    <property type="evidence" value="ECO:0007669"/>
    <property type="project" value="InterPro"/>
</dbReference>
<dbReference type="PANTHER" id="PTHR45935:SF29">
    <property type="entry name" value="SCAN BOX DOMAIN-CONTAINING PROTEIN"/>
    <property type="match status" value="1"/>
</dbReference>
<sequence length="269" mass="30761">MYAGIQPEAEGKWLSHENADLKSVVTVPGGEMLALNNMMTISLNPQIVGVHEQDRNDSKEQVTTLGREKINPEAFRKSFRCFPYPEKAGPREAVNQLWELCLQWLRPEIHTKEQILELLVLEQFLTILPSEIRIWVKSQHPENIEEVITLVEDLTQMLEEEALISQDSFLQEKVDDGTEKARLSSIFPVARFQETIKFQDVAPDFTSEEWAQLDSSQQDLYKDVLMENYNNLAFLGLSVSKPDVIFHLEHGEVPCVLKNEAPRNICPSA</sequence>
<name>G3WK36_SARHA</name>
<dbReference type="InterPro" id="IPR038269">
    <property type="entry name" value="SCAN_sf"/>
</dbReference>
<dbReference type="InterPro" id="IPR003309">
    <property type="entry name" value="SCAN_dom"/>
</dbReference>
<dbReference type="AlphaFoldDB" id="G3WK36"/>
<dbReference type="HOGENOM" id="CLU_002678_53_5_1"/>
<dbReference type="InterPro" id="IPR050916">
    <property type="entry name" value="SCAN-C2H2_zinc_finger"/>
</dbReference>
<dbReference type="eggNOG" id="KOG1721">
    <property type="taxonomic scope" value="Eukaryota"/>
</dbReference>
<reference evidence="7 8" key="1">
    <citation type="journal article" date="2011" name="Proc. Natl. Acad. Sci. U.S.A.">
        <title>Genetic diversity and population structure of the endangered marsupial Sarcophilus harrisii (Tasmanian devil).</title>
        <authorList>
            <person name="Miller W."/>
            <person name="Hayes V.M."/>
            <person name="Ratan A."/>
            <person name="Petersen D.C."/>
            <person name="Wittekindt N.E."/>
            <person name="Miller J."/>
            <person name="Walenz B."/>
            <person name="Knight J."/>
            <person name="Qi J."/>
            <person name="Zhao F."/>
            <person name="Wang Q."/>
            <person name="Bedoya-Reina O.C."/>
            <person name="Katiyar N."/>
            <person name="Tomsho L.P."/>
            <person name="Kasson L.M."/>
            <person name="Hardie R.A."/>
            <person name="Woodbridge P."/>
            <person name="Tindall E.A."/>
            <person name="Bertelsen M.F."/>
            <person name="Dixon D."/>
            <person name="Pyecroft S."/>
            <person name="Helgen K.M."/>
            <person name="Lesk A.M."/>
            <person name="Pringle T.H."/>
            <person name="Patterson N."/>
            <person name="Zhang Y."/>
            <person name="Kreiss A."/>
            <person name="Woods G.M."/>
            <person name="Jones M.E."/>
            <person name="Schuster S.C."/>
        </authorList>
    </citation>
    <scope>NUCLEOTIDE SEQUENCE [LARGE SCALE GENOMIC DNA]</scope>
</reference>
<evidence type="ECO:0000256" key="4">
    <source>
        <dbReference type="ARBA" id="ARBA00023242"/>
    </source>
</evidence>
<evidence type="ECO:0000256" key="3">
    <source>
        <dbReference type="ARBA" id="ARBA00023163"/>
    </source>
</evidence>
<keyword evidence="8" id="KW-1185">Reference proteome</keyword>
<dbReference type="Ensembl" id="ENSSHAT00000015920.2">
    <property type="protein sequence ID" value="ENSSHAP00000015791.2"/>
    <property type="gene ID" value="ENSSHAG00000023739.1"/>
</dbReference>
<accession>G3WK36</accession>
<dbReference type="InterPro" id="IPR001909">
    <property type="entry name" value="KRAB"/>
</dbReference>
<dbReference type="SUPFAM" id="SSF109640">
    <property type="entry name" value="KRAB domain (Kruppel-associated box)"/>
    <property type="match status" value="1"/>
</dbReference>
<dbReference type="PROSITE" id="PS50805">
    <property type="entry name" value="KRAB"/>
    <property type="match status" value="1"/>
</dbReference>
<keyword evidence="2" id="KW-0238">DNA-binding</keyword>
<evidence type="ECO:0000313" key="7">
    <source>
        <dbReference type="Ensembl" id="ENSSHAP00000015791.2"/>
    </source>
</evidence>
<dbReference type="GO" id="GO:0003677">
    <property type="term" value="F:DNA binding"/>
    <property type="evidence" value="ECO:0007669"/>
    <property type="project" value="UniProtKB-KW"/>
</dbReference>
<dbReference type="STRING" id="9305.ENSSHAP00000015791"/>
<dbReference type="InterPro" id="IPR036051">
    <property type="entry name" value="KRAB_dom_sf"/>
</dbReference>
<evidence type="ECO:0000256" key="1">
    <source>
        <dbReference type="ARBA" id="ARBA00023015"/>
    </source>
</evidence>
<dbReference type="CDD" id="cd07765">
    <property type="entry name" value="KRAB_A-box"/>
    <property type="match status" value="1"/>
</dbReference>
<keyword evidence="3" id="KW-0804">Transcription</keyword>
<keyword evidence="4" id="KW-0539">Nucleus</keyword>
<feature type="domain" description="SCAN box" evidence="5">
    <location>
        <begin position="76"/>
        <end position="158"/>
    </location>
</feature>
<evidence type="ECO:0000313" key="8">
    <source>
        <dbReference type="Proteomes" id="UP000007648"/>
    </source>
</evidence>
<dbReference type="GeneTree" id="ENSGT00940000154411"/>
<evidence type="ECO:0000259" key="6">
    <source>
        <dbReference type="PROSITE" id="PS50805"/>
    </source>
</evidence>
<dbReference type="Gene3D" id="1.10.4020.10">
    <property type="entry name" value="DNA breaking-rejoining enzymes"/>
    <property type="match status" value="1"/>
</dbReference>
<dbReference type="Pfam" id="PF01352">
    <property type="entry name" value="KRAB"/>
    <property type="match status" value="1"/>
</dbReference>
<evidence type="ECO:0000259" key="5">
    <source>
        <dbReference type="PROSITE" id="PS50804"/>
    </source>
</evidence>
<proteinExistence type="predicted"/>
<dbReference type="PANTHER" id="PTHR45935">
    <property type="entry name" value="PROTEIN ZBED8-RELATED"/>
    <property type="match status" value="1"/>
</dbReference>